<comment type="catalytic activity">
    <reaction evidence="1 7">
        <text>ATP-dependent breakage, passage and rejoining of double-stranded DNA.</text>
        <dbReference type="EC" id="5.6.2.2"/>
    </reaction>
</comment>
<evidence type="ECO:0000256" key="3">
    <source>
        <dbReference type="ARBA" id="ARBA00012895"/>
    </source>
</evidence>
<feature type="domain" description="Topo IIA-type catalytic" evidence="10">
    <location>
        <begin position="46"/>
        <end position="523"/>
    </location>
</feature>
<dbReference type="EC" id="5.6.2.2" evidence="3"/>
<dbReference type="InterPro" id="IPR013760">
    <property type="entry name" value="Topo_IIA-like_dom_sf"/>
</dbReference>
<dbReference type="SUPFAM" id="SSF101904">
    <property type="entry name" value="GyrA/ParC C-terminal domain-like"/>
    <property type="match status" value="1"/>
</dbReference>
<comment type="similarity">
    <text evidence="2">Belongs to the type II topoisomerase GyrA/ParC subunit family.</text>
</comment>
<feature type="coiled-coil region" evidence="8">
    <location>
        <begin position="455"/>
        <end position="496"/>
    </location>
</feature>
<evidence type="ECO:0000256" key="7">
    <source>
        <dbReference type="PROSITE-ProRule" id="PRU01384"/>
    </source>
</evidence>
<dbReference type="SMART" id="SM00434">
    <property type="entry name" value="TOP4c"/>
    <property type="match status" value="1"/>
</dbReference>
<dbReference type="PROSITE" id="PS52040">
    <property type="entry name" value="TOPO_IIA"/>
    <property type="match status" value="1"/>
</dbReference>
<evidence type="ECO:0000256" key="2">
    <source>
        <dbReference type="ARBA" id="ARBA00008263"/>
    </source>
</evidence>
<protein>
    <recommendedName>
        <fullName evidence="3">DNA topoisomerase (ATP-hydrolyzing)</fullName>
        <ecNumber evidence="3">5.6.2.2</ecNumber>
    </recommendedName>
</protein>
<dbReference type="CDD" id="cd00187">
    <property type="entry name" value="TOP4c"/>
    <property type="match status" value="1"/>
</dbReference>
<proteinExistence type="inferred from homology"/>
<sequence>MAKQGQQQLDFWSESDGGKIIPTSLHTEMQRSYLEYAMSVIVGRALPDARDGLKPVHRRIIYAMHELGLLPDRPFRKCARVVGDVLGKYHPHGDQSVYDALVRLVQDFSSRYPLLAGHGNFGSVDNDPAAAMRYTECRLAAIGNEALLGEIEEEVVDFVDNFDGSEQEPAVLPAQLPMLLLNGATGIAVGMATNIPPHNLNEIVDGAIALIDNPNLPDDDLLKLIPAPDFPTGGIIMNADGVREAYLTGKGSVTIRGVASVEQLGGKGTGKRQKQAIIVTELPYQVNKSAWIEKIAELVNNNKIDGISDIRDESDRRGMRVVIELKKDIVPAVIIDQLYRQTALQSNFGVILLALKGSQPKQMTLRELLQEFLEFREETLSKRFRYELKKAQEKSHLLEGLVLVLQDLDRLIRILRFANNSALAKTDLQTEFALSETQAEAILSMPLRRITAIEQQKIREDLDALQQQIAKLEKLLSDRRELMKFLKKELRDHKKRHSDPRRTHLAWQLLENHHNATQNAVELEVTVETTEPSSKPKGKKGDRAIQQTIETEQVTEKAPEKKSRVTNTKQPQPVEVPLISLTTELNIPIAEPQDITVQLTHKGYIKSFENNSKAAQLVDLNDDVTIASYDTRSDREMVVLTNSGKAFPLNLANIPIVKGKGRGTPLITLLPDSSESLVSQFVWEKNPESTEGLVLLSSQGKIKRSPLAEFADMTARGLIAAKFKEDDSLFWADVVSLEQELAIATSAGRILRLKADETQIPTVGRAAAGNIALRLGSTETQIGVSVLDLANNPSSELILITAEGFAKRIAAANIRAAVRGAIGAQCFKFQSRTDKLVSMVAIAKPRLDLPVTFLIGQDNDLGLRTVQMPLGAIPLEVPNSQGRSIFAGESDLVRSERVIRVVT</sequence>
<evidence type="ECO:0000256" key="8">
    <source>
        <dbReference type="SAM" id="Coils"/>
    </source>
</evidence>
<evidence type="ECO:0000256" key="9">
    <source>
        <dbReference type="SAM" id="MobiDB-lite"/>
    </source>
</evidence>
<dbReference type="InterPro" id="IPR035516">
    <property type="entry name" value="Gyrase/topoIV_suA_C"/>
</dbReference>
<dbReference type="Gene3D" id="1.10.268.10">
    <property type="entry name" value="Topoisomerase, domain 3"/>
    <property type="match status" value="1"/>
</dbReference>
<dbReference type="Gene3D" id="3.30.1360.40">
    <property type="match status" value="1"/>
</dbReference>
<evidence type="ECO:0000256" key="1">
    <source>
        <dbReference type="ARBA" id="ARBA00000185"/>
    </source>
</evidence>
<feature type="compositionally biased region" description="Basic and acidic residues" evidence="9">
    <location>
        <begin position="554"/>
        <end position="563"/>
    </location>
</feature>
<dbReference type="Pfam" id="PF00521">
    <property type="entry name" value="DNA_topoisoIV"/>
    <property type="match status" value="1"/>
</dbReference>
<name>A0ABX1LTX2_9CYAN</name>
<evidence type="ECO:0000256" key="5">
    <source>
        <dbReference type="ARBA" id="ARBA00023125"/>
    </source>
</evidence>
<dbReference type="RefSeq" id="WP_169364370.1">
    <property type="nucleotide sequence ID" value="NZ_JAAVJL010000001.1"/>
</dbReference>
<dbReference type="Proteomes" id="UP000738376">
    <property type="component" value="Unassembled WGS sequence"/>
</dbReference>
<dbReference type="InterPro" id="IPR002205">
    <property type="entry name" value="Topo_IIA_dom_A"/>
</dbReference>
<dbReference type="InterPro" id="IPR013758">
    <property type="entry name" value="Topo_IIA_A/C_ab"/>
</dbReference>
<keyword evidence="4 7" id="KW-0799">Topoisomerase</keyword>
<dbReference type="PANTHER" id="PTHR43493">
    <property type="entry name" value="DNA GYRASE/TOPOISOMERASE SUBUNIT A"/>
    <property type="match status" value="1"/>
</dbReference>
<accession>A0ABX1LTX2</accession>
<dbReference type="Gene3D" id="3.90.199.10">
    <property type="entry name" value="Topoisomerase II, domain 5"/>
    <property type="match status" value="1"/>
</dbReference>
<keyword evidence="6 7" id="KW-0413">Isomerase</keyword>
<dbReference type="EMBL" id="JAAVJL010000001">
    <property type="protein sequence ID" value="NMF59618.1"/>
    <property type="molecule type" value="Genomic_DNA"/>
</dbReference>
<comment type="caution">
    <text evidence="11">The sequence shown here is derived from an EMBL/GenBank/DDBJ whole genome shotgun (WGS) entry which is preliminary data.</text>
</comment>
<dbReference type="Pfam" id="PF03989">
    <property type="entry name" value="DNA_gyraseA_C"/>
    <property type="match status" value="4"/>
</dbReference>
<reference evidence="11 12" key="1">
    <citation type="submission" date="2020-03" db="EMBL/GenBank/DDBJ databases">
        <title>Draft Genome Sequence of 2-Methylisoborneol Producing Pseudanabaena yagii Strain GIHE-NHR1 Isolated from North Han River in South Korea.</title>
        <authorList>
            <person name="Jeong J."/>
        </authorList>
    </citation>
    <scope>NUCLEOTIDE SEQUENCE [LARGE SCALE GENOMIC DNA]</scope>
    <source>
        <strain evidence="11 12">GIHE-NHR1</strain>
    </source>
</reference>
<dbReference type="InterPro" id="IPR050220">
    <property type="entry name" value="Type_II_DNA_Topoisomerases"/>
</dbReference>
<dbReference type="NCBIfam" id="NF004044">
    <property type="entry name" value="PRK05561.1"/>
    <property type="match status" value="1"/>
</dbReference>
<organism evidence="11 12">
    <name type="scientific">Pseudanabaena yagii GIHE-NHR1</name>
    <dbReference type="NCBI Taxonomy" id="2722753"/>
    <lineage>
        <taxon>Bacteria</taxon>
        <taxon>Bacillati</taxon>
        <taxon>Cyanobacteriota</taxon>
        <taxon>Cyanophyceae</taxon>
        <taxon>Pseudanabaenales</taxon>
        <taxon>Pseudanabaenaceae</taxon>
        <taxon>Pseudanabaena</taxon>
        <taxon>Pseudanabaena yagii</taxon>
    </lineage>
</organism>
<feature type="active site" description="O-(5'-phospho-DNA)-tyrosine intermediate" evidence="7">
    <location>
        <position position="134"/>
    </location>
</feature>
<keyword evidence="5 7" id="KW-0238">DNA-binding</keyword>
<evidence type="ECO:0000313" key="11">
    <source>
        <dbReference type="EMBL" id="NMF59618.1"/>
    </source>
</evidence>
<evidence type="ECO:0000313" key="12">
    <source>
        <dbReference type="Proteomes" id="UP000738376"/>
    </source>
</evidence>
<keyword evidence="8" id="KW-0175">Coiled coil</keyword>
<dbReference type="PANTHER" id="PTHR43493:SF5">
    <property type="entry name" value="DNA GYRASE SUBUNIT A, CHLOROPLASTIC_MITOCHONDRIAL"/>
    <property type="match status" value="1"/>
</dbReference>
<evidence type="ECO:0000259" key="10">
    <source>
        <dbReference type="PROSITE" id="PS52040"/>
    </source>
</evidence>
<dbReference type="Gene3D" id="2.120.10.90">
    <property type="entry name" value="DNA gyrase/topoisomerase IV, subunit A, C-terminal"/>
    <property type="match status" value="1"/>
</dbReference>
<dbReference type="SUPFAM" id="SSF56719">
    <property type="entry name" value="Type II DNA topoisomerase"/>
    <property type="match status" value="1"/>
</dbReference>
<evidence type="ECO:0000256" key="6">
    <source>
        <dbReference type="ARBA" id="ARBA00023235"/>
    </source>
</evidence>
<feature type="region of interest" description="Disordered" evidence="9">
    <location>
        <begin position="528"/>
        <end position="570"/>
    </location>
</feature>
<dbReference type="InterPro" id="IPR006691">
    <property type="entry name" value="GyrA/parC_rep"/>
</dbReference>
<gene>
    <name evidence="11" type="ORF">HC246_16730</name>
</gene>
<keyword evidence="12" id="KW-1185">Reference proteome</keyword>
<evidence type="ECO:0000256" key="4">
    <source>
        <dbReference type="ARBA" id="ARBA00023029"/>
    </source>
</evidence>
<dbReference type="InterPro" id="IPR013757">
    <property type="entry name" value="Topo_IIA_A_a_sf"/>
</dbReference>